<dbReference type="RefSeq" id="WP_129429598.1">
    <property type="nucleotide sequence ID" value="NZ_JOFV01000011.1"/>
</dbReference>
<keyword evidence="1" id="KW-1133">Transmembrane helix</keyword>
<dbReference type="Proteomes" id="UP000289805">
    <property type="component" value="Unassembled WGS sequence"/>
</dbReference>
<gene>
    <name evidence="2" type="ORF">EQW73_14865</name>
    <name evidence="3" type="ORF">EQW78_12845</name>
</gene>
<dbReference type="OrthoDB" id="9780884at2"/>
<evidence type="ECO:0000313" key="2">
    <source>
        <dbReference type="EMBL" id="RXR23606.1"/>
    </source>
</evidence>
<keyword evidence="1" id="KW-0812">Transmembrane</keyword>
<dbReference type="Proteomes" id="UP000290517">
    <property type="component" value="Unassembled WGS sequence"/>
</dbReference>
<feature type="transmembrane region" description="Helical" evidence="1">
    <location>
        <begin position="48"/>
        <end position="76"/>
    </location>
</feature>
<name>A0A4V1N4P4_9CELL</name>
<keyword evidence="1" id="KW-0472">Membrane</keyword>
<evidence type="ECO:0000256" key="1">
    <source>
        <dbReference type="SAM" id="Phobius"/>
    </source>
</evidence>
<dbReference type="EMBL" id="SDJR01000010">
    <property type="protein sequence ID" value="RXR23606.1"/>
    <property type="molecule type" value="Genomic_DNA"/>
</dbReference>
<proteinExistence type="predicted"/>
<evidence type="ECO:0000313" key="5">
    <source>
        <dbReference type="Proteomes" id="UP000290517"/>
    </source>
</evidence>
<keyword evidence="5" id="KW-1185">Reference proteome</keyword>
<evidence type="ECO:0000313" key="4">
    <source>
        <dbReference type="Proteomes" id="UP000289805"/>
    </source>
</evidence>
<organism evidence="3 4">
    <name type="scientific">Oerskovia turbata</name>
    <dbReference type="NCBI Taxonomy" id="1713"/>
    <lineage>
        <taxon>Bacteria</taxon>
        <taxon>Bacillati</taxon>
        <taxon>Actinomycetota</taxon>
        <taxon>Actinomycetes</taxon>
        <taxon>Micrococcales</taxon>
        <taxon>Cellulomonadaceae</taxon>
        <taxon>Oerskovia</taxon>
    </lineage>
</organism>
<dbReference type="EMBL" id="SDJQ01000016">
    <property type="protein sequence ID" value="RXR32876.1"/>
    <property type="molecule type" value="Genomic_DNA"/>
</dbReference>
<comment type="caution">
    <text evidence="3">The sequence shown here is derived from an EMBL/GenBank/DDBJ whole genome shotgun (WGS) entry which is preliminary data.</text>
</comment>
<reference evidence="4 5" key="1">
    <citation type="submission" date="2019-01" db="EMBL/GenBank/DDBJ databases">
        <title>Oerskovia turbata Genome sequencing and assembly.</title>
        <authorList>
            <person name="Dou T."/>
        </authorList>
    </citation>
    <scope>NUCLEOTIDE SEQUENCE [LARGE SCALE GENOMIC DNA]</scope>
    <source>
        <strain evidence="3 4">JCM12123</strain>
        <strain evidence="2 5">JCM3160</strain>
    </source>
</reference>
<protein>
    <submittedName>
        <fullName evidence="3">Uncharacterized protein</fullName>
    </submittedName>
</protein>
<evidence type="ECO:0000313" key="3">
    <source>
        <dbReference type="EMBL" id="RXR32876.1"/>
    </source>
</evidence>
<accession>A0A4V1N4P4</accession>
<sequence>MPIKQLVAGSAALSGVGLLAVIVLQVLSGLEYRAAEQAGLEPGNAPEWIVLGTNAGLVVLAVGIISLVVSAVLLAVRKKSETELLTPQD</sequence>
<feature type="transmembrane region" description="Helical" evidence="1">
    <location>
        <begin position="7"/>
        <end position="28"/>
    </location>
</feature>
<dbReference type="AlphaFoldDB" id="A0A4V1N4P4"/>